<dbReference type="EMBL" id="JBBPBN010000086">
    <property type="protein sequence ID" value="KAK8982110.1"/>
    <property type="molecule type" value="Genomic_DNA"/>
</dbReference>
<evidence type="ECO:0000256" key="3">
    <source>
        <dbReference type="SAM" id="MobiDB-lite"/>
    </source>
</evidence>
<feature type="region of interest" description="Disordered" evidence="3">
    <location>
        <begin position="25"/>
        <end position="81"/>
    </location>
</feature>
<accession>A0ABR2P1M3</accession>
<dbReference type="PANTHER" id="PTHR33142:SF40">
    <property type="entry name" value="CYCLIN-DEPENDENT PROTEIN KINASE INHIBITOR SMR6"/>
    <property type="match status" value="1"/>
</dbReference>
<evidence type="ECO:0000313" key="4">
    <source>
        <dbReference type="EMBL" id="KAK8982110.1"/>
    </source>
</evidence>
<proteinExistence type="predicted"/>
<gene>
    <name evidence="4" type="ORF">V6N11_037287</name>
</gene>
<sequence length="95" mass="10459">MSCSKEDMQQTIADKLAKLTVNVEEKVSDGSETTDVISDSESCRTPTSKEHQIPELLSCPPAPRKRKGSFSSTDENEPKKLVDDKEIGSCLLFDP</sequence>
<evidence type="ECO:0000313" key="5">
    <source>
        <dbReference type="Proteomes" id="UP001396334"/>
    </source>
</evidence>
<evidence type="ECO:0000256" key="1">
    <source>
        <dbReference type="ARBA" id="ARBA00023013"/>
    </source>
</evidence>
<comment type="caution">
    <text evidence="4">The sequence shown here is derived from an EMBL/GenBank/DDBJ whole genome shotgun (WGS) entry which is preliminary data.</text>
</comment>
<dbReference type="InterPro" id="IPR040389">
    <property type="entry name" value="SMR"/>
</dbReference>
<dbReference type="PANTHER" id="PTHR33142">
    <property type="entry name" value="CYCLIN-DEPENDENT PROTEIN KINASE INHIBITOR SMR13"/>
    <property type="match status" value="1"/>
</dbReference>
<reference evidence="4 5" key="1">
    <citation type="journal article" date="2024" name="G3 (Bethesda)">
        <title>Genome assembly of Hibiscus sabdariffa L. provides insights into metabolisms of medicinal natural products.</title>
        <authorList>
            <person name="Kim T."/>
        </authorList>
    </citation>
    <scope>NUCLEOTIDE SEQUENCE [LARGE SCALE GENOMIC DNA]</scope>
    <source>
        <strain evidence="4">TK-2024</strain>
        <tissue evidence="4">Old leaves</tissue>
    </source>
</reference>
<evidence type="ECO:0000256" key="2">
    <source>
        <dbReference type="ARBA" id="ARBA00023306"/>
    </source>
</evidence>
<dbReference type="Proteomes" id="UP001396334">
    <property type="component" value="Unassembled WGS sequence"/>
</dbReference>
<protein>
    <submittedName>
        <fullName evidence="4">Uncharacterized protein</fullName>
    </submittedName>
</protein>
<keyword evidence="2" id="KW-0131">Cell cycle</keyword>
<organism evidence="4 5">
    <name type="scientific">Hibiscus sabdariffa</name>
    <name type="common">roselle</name>
    <dbReference type="NCBI Taxonomy" id="183260"/>
    <lineage>
        <taxon>Eukaryota</taxon>
        <taxon>Viridiplantae</taxon>
        <taxon>Streptophyta</taxon>
        <taxon>Embryophyta</taxon>
        <taxon>Tracheophyta</taxon>
        <taxon>Spermatophyta</taxon>
        <taxon>Magnoliopsida</taxon>
        <taxon>eudicotyledons</taxon>
        <taxon>Gunneridae</taxon>
        <taxon>Pentapetalae</taxon>
        <taxon>rosids</taxon>
        <taxon>malvids</taxon>
        <taxon>Malvales</taxon>
        <taxon>Malvaceae</taxon>
        <taxon>Malvoideae</taxon>
        <taxon>Hibiscus</taxon>
    </lineage>
</organism>
<name>A0ABR2P1M3_9ROSI</name>
<keyword evidence="1" id="KW-0649">Protein kinase inhibitor</keyword>
<feature type="compositionally biased region" description="Polar residues" evidence="3">
    <location>
        <begin position="30"/>
        <end position="46"/>
    </location>
</feature>
<keyword evidence="5" id="KW-1185">Reference proteome</keyword>